<reference evidence="2 3" key="1">
    <citation type="submission" date="2016-09" db="EMBL/GenBank/DDBJ databases">
        <authorList>
            <person name="Capua I."/>
            <person name="De Benedictis P."/>
            <person name="Joannis T."/>
            <person name="Lombin L.H."/>
            <person name="Cattoli G."/>
        </authorList>
    </citation>
    <scope>NUCLEOTIDE SEQUENCE [LARGE SCALE GENOMIC DNA]</scope>
    <source>
        <strain evidence="2 3">LMG 25899</strain>
    </source>
</reference>
<keyword evidence="1" id="KW-1133">Transmembrane helix</keyword>
<keyword evidence="1" id="KW-0812">Transmembrane</keyword>
<feature type="transmembrane region" description="Helical" evidence="1">
    <location>
        <begin position="50"/>
        <end position="70"/>
    </location>
</feature>
<feature type="transmembrane region" description="Helical" evidence="1">
    <location>
        <begin position="82"/>
        <end position="111"/>
    </location>
</feature>
<accession>A0A1E5KZP8</accession>
<feature type="transmembrane region" description="Helical" evidence="1">
    <location>
        <begin position="12"/>
        <end position="30"/>
    </location>
</feature>
<evidence type="ECO:0000313" key="3">
    <source>
        <dbReference type="Proteomes" id="UP000095256"/>
    </source>
</evidence>
<keyword evidence="1" id="KW-0472">Membrane</keyword>
<comment type="caution">
    <text evidence="2">The sequence shown here is derived from an EMBL/GenBank/DDBJ whole genome shotgun (WGS) entry which is preliminary data.</text>
</comment>
<name>A0A1E5KZP8_9ENTE</name>
<dbReference type="EMBL" id="MIEK01000009">
    <property type="protein sequence ID" value="OEH83336.1"/>
    <property type="molecule type" value="Genomic_DNA"/>
</dbReference>
<proteinExistence type="predicted"/>
<evidence type="ECO:0000256" key="1">
    <source>
        <dbReference type="SAM" id="Phobius"/>
    </source>
</evidence>
<keyword evidence="3" id="KW-1185">Reference proteome</keyword>
<dbReference type="Proteomes" id="UP000095256">
    <property type="component" value="Unassembled WGS sequence"/>
</dbReference>
<sequence length="149" mass="16825">MSLLRETDRTKKILFFYWLIVPVLFGSYLIVMSSVQQIPIMALVSTIPSLAISLIVALLQFFQAFGLYLLNDVAASRKSLLGNYLIFSMVQQLFTLNFIGLLLSGLCFWYLPSKKEQEGALSSIKIPLYLLMSFIGVVTLLIVCIRFSL</sequence>
<gene>
    <name evidence="2" type="ORF">BCR26_10315</name>
</gene>
<evidence type="ECO:0000313" key="2">
    <source>
        <dbReference type="EMBL" id="OEH83336.1"/>
    </source>
</evidence>
<feature type="transmembrane region" description="Helical" evidence="1">
    <location>
        <begin position="126"/>
        <end position="147"/>
    </location>
</feature>
<organism evidence="2 3">
    <name type="scientific">Enterococcus rivorum</name>
    <dbReference type="NCBI Taxonomy" id="762845"/>
    <lineage>
        <taxon>Bacteria</taxon>
        <taxon>Bacillati</taxon>
        <taxon>Bacillota</taxon>
        <taxon>Bacilli</taxon>
        <taxon>Lactobacillales</taxon>
        <taxon>Enterococcaceae</taxon>
        <taxon>Enterococcus</taxon>
    </lineage>
</organism>
<protein>
    <submittedName>
        <fullName evidence="2">Uncharacterized protein</fullName>
    </submittedName>
</protein>
<dbReference type="STRING" id="762845.BCR26_10315"/>
<dbReference type="AlphaFoldDB" id="A0A1E5KZP8"/>